<name>D8RGF2_SELML</name>
<organism evidence="2">
    <name type="scientific">Selaginella moellendorffii</name>
    <name type="common">Spikemoss</name>
    <dbReference type="NCBI Taxonomy" id="88036"/>
    <lineage>
        <taxon>Eukaryota</taxon>
        <taxon>Viridiplantae</taxon>
        <taxon>Streptophyta</taxon>
        <taxon>Embryophyta</taxon>
        <taxon>Tracheophyta</taxon>
        <taxon>Lycopodiopsida</taxon>
        <taxon>Selaginellales</taxon>
        <taxon>Selaginellaceae</taxon>
        <taxon>Selaginella</taxon>
    </lineage>
</organism>
<dbReference type="KEGG" id="smo:SELMODRAFT_411047"/>
<evidence type="ECO:0000313" key="1">
    <source>
        <dbReference type="EMBL" id="EFJ28587.1"/>
    </source>
</evidence>
<keyword evidence="2" id="KW-1185">Reference proteome</keyword>
<dbReference type="InParanoid" id="D8RGF2"/>
<dbReference type="GO" id="GO:0031146">
    <property type="term" value="P:SCF-dependent proteasomal ubiquitin-dependent protein catabolic process"/>
    <property type="evidence" value="ECO:0000318"/>
    <property type="project" value="GO_Central"/>
</dbReference>
<dbReference type="InterPro" id="IPR050796">
    <property type="entry name" value="SCF_F-box_component"/>
</dbReference>
<dbReference type="GO" id="GO:0004842">
    <property type="term" value="F:ubiquitin-protein transferase activity"/>
    <property type="evidence" value="ECO:0000318"/>
    <property type="project" value="GO_Central"/>
</dbReference>
<gene>
    <name evidence="1" type="ORF">SELMODRAFT_411047</name>
</gene>
<evidence type="ECO:0008006" key="3">
    <source>
        <dbReference type="Google" id="ProtNLM"/>
    </source>
</evidence>
<dbReference type="PANTHER" id="PTHR31672">
    <property type="entry name" value="BNACNNG10540D PROTEIN"/>
    <property type="match status" value="1"/>
</dbReference>
<protein>
    <recommendedName>
        <fullName evidence="3">F-box associated domain-containing protein</fullName>
    </recommendedName>
</protein>
<dbReference type="InterPro" id="IPR011043">
    <property type="entry name" value="Gal_Oxase/kelch_b-propeller"/>
</dbReference>
<reference evidence="1 2" key="1">
    <citation type="journal article" date="2011" name="Science">
        <title>The Selaginella genome identifies genetic changes associated with the evolution of vascular plants.</title>
        <authorList>
            <person name="Banks J.A."/>
            <person name="Nishiyama T."/>
            <person name="Hasebe M."/>
            <person name="Bowman J.L."/>
            <person name="Gribskov M."/>
            <person name="dePamphilis C."/>
            <person name="Albert V.A."/>
            <person name="Aono N."/>
            <person name="Aoyama T."/>
            <person name="Ambrose B.A."/>
            <person name="Ashton N.W."/>
            <person name="Axtell M.J."/>
            <person name="Barker E."/>
            <person name="Barker M.S."/>
            <person name="Bennetzen J.L."/>
            <person name="Bonawitz N.D."/>
            <person name="Chapple C."/>
            <person name="Cheng C."/>
            <person name="Correa L.G."/>
            <person name="Dacre M."/>
            <person name="DeBarry J."/>
            <person name="Dreyer I."/>
            <person name="Elias M."/>
            <person name="Engstrom E.M."/>
            <person name="Estelle M."/>
            <person name="Feng L."/>
            <person name="Finet C."/>
            <person name="Floyd S.K."/>
            <person name="Frommer W.B."/>
            <person name="Fujita T."/>
            <person name="Gramzow L."/>
            <person name="Gutensohn M."/>
            <person name="Harholt J."/>
            <person name="Hattori M."/>
            <person name="Heyl A."/>
            <person name="Hirai T."/>
            <person name="Hiwatashi Y."/>
            <person name="Ishikawa M."/>
            <person name="Iwata M."/>
            <person name="Karol K.G."/>
            <person name="Koehler B."/>
            <person name="Kolukisaoglu U."/>
            <person name="Kubo M."/>
            <person name="Kurata T."/>
            <person name="Lalonde S."/>
            <person name="Li K."/>
            <person name="Li Y."/>
            <person name="Litt A."/>
            <person name="Lyons E."/>
            <person name="Manning G."/>
            <person name="Maruyama T."/>
            <person name="Michael T.P."/>
            <person name="Mikami K."/>
            <person name="Miyazaki S."/>
            <person name="Morinaga S."/>
            <person name="Murata T."/>
            <person name="Mueller-Roeber B."/>
            <person name="Nelson D.R."/>
            <person name="Obara M."/>
            <person name="Oguri Y."/>
            <person name="Olmstead R.G."/>
            <person name="Onodera N."/>
            <person name="Petersen B.L."/>
            <person name="Pils B."/>
            <person name="Prigge M."/>
            <person name="Rensing S.A."/>
            <person name="Riano-Pachon D.M."/>
            <person name="Roberts A.W."/>
            <person name="Sato Y."/>
            <person name="Scheller H.V."/>
            <person name="Schulz B."/>
            <person name="Schulz C."/>
            <person name="Shakirov E.V."/>
            <person name="Shibagaki N."/>
            <person name="Shinohara N."/>
            <person name="Shippen D.E."/>
            <person name="Soerensen I."/>
            <person name="Sotooka R."/>
            <person name="Sugimoto N."/>
            <person name="Sugita M."/>
            <person name="Sumikawa N."/>
            <person name="Tanurdzic M."/>
            <person name="Theissen G."/>
            <person name="Ulvskov P."/>
            <person name="Wakazuki S."/>
            <person name="Weng J.K."/>
            <person name="Willats W.W."/>
            <person name="Wipf D."/>
            <person name="Wolf P.G."/>
            <person name="Yang L."/>
            <person name="Zimmer A.D."/>
            <person name="Zhu Q."/>
            <person name="Mitros T."/>
            <person name="Hellsten U."/>
            <person name="Loque D."/>
            <person name="Otillar R."/>
            <person name="Salamov A."/>
            <person name="Schmutz J."/>
            <person name="Shapiro H."/>
            <person name="Lindquist E."/>
            <person name="Lucas S."/>
            <person name="Rokhsar D."/>
            <person name="Grigoriev I.V."/>
        </authorList>
    </citation>
    <scope>NUCLEOTIDE SEQUENCE [LARGE SCALE GENOMIC DNA]</scope>
</reference>
<dbReference type="AlphaFoldDB" id="D8RGF2"/>
<dbReference type="PANTHER" id="PTHR31672:SF2">
    <property type="entry name" value="F-BOX DOMAIN-CONTAINING PROTEIN"/>
    <property type="match status" value="1"/>
</dbReference>
<dbReference type="SUPFAM" id="SSF50965">
    <property type="entry name" value="Galactose oxidase, central domain"/>
    <property type="match status" value="1"/>
</dbReference>
<dbReference type="HOGENOM" id="CLU_055536_0_0_1"/>
<dbReference type="Gramene" id="EFJ28587">
    <property type="protein sequence ID" value="EFJ28587"/>
    <property type="gene ID" value="SELMODRAFT_411047"/>
</dbReference>
<dbReference type="Proteomes" id="UP000001514">
    <property type="component" value="Unassembled WGS sequence"/>
</dbReference>
<proteinExistence type="predicted"/>
<evidence type="ECO:0000313" key="2">
    <source>
        <dbReference type="Proteomes" id="UP000001514"/>
    </source>
</evidence>
<sequence length="313" mass="35229">MDHSLLQWKDLIESPRFKSLHHKYHSGGERSPPILLGLNYISGSSLAKCNPFGQGGAKDWIMVDPPPELDFNLISCAGGLMFGCSMRSYVVMNPLTGDLQVLPPPPSSPPMLSTSVMAMHASRQRYWICLAFMRVIYLYDSSVGIWKEVALPEGWIEGWTQHCYARAINSKVYYYCLRLNDVDTSRLGVLCLDLENLSWSTEWTIDGYDTPWEDFLVSPALDFFKVVVKDSTYHLSRLDVASKGFVKETSLNVTEGLSHAPSCCYKDTIVVAGPKTLAVLDCKTRSWSKHENQNVSNFECLLLFEPSLFDSCQ</sequence>
<accession>D8RGF2</accession>
<dbReference type="EMBL" id="GL377579">
    <property type="protein sequence ID" value="EFJ28587.1"/>
    <property type="molecule type" value="Genomic_DNA"/>
</dbReference>